<evidence type="ECO:0000313" key="9">
    <source>
        <dbReference type="EMBL" id="OWF37756.1"/>
    </source>
</evidence>
<evidence type="ECO:0000256" key="1">
    <source>
        <dbReference type="ARBA" id="ARBA00004496"/>
    </source>
</evidence>
<dbReference type="Pfam" id="PF01135">
    <property type="entry name" value="PCMT"/>
    <property type="match status" value="1"/>
</dbReference>
<keyword evidence="3" id="KW-0963">Cytoplasm</keyword>
<dbReference type="Proteomes" id="UP000242188">
    <property type="component" value="Unassembled WGS sequence"/>
</dbReference>
<evidence type="ECO:0000256" key="2">
    <source>
        <dbReference type="ARBA" id="ARBA00005369"/>
    </source>
</evidence>
<dbReference type="SUPFAM" id="SSF53335">
    <property type="entry name" value="S-adenosyl-L-methionine-dependent methyltransferases"/>
    <property type="match status" value="1"/>
</dbReference>
<evidence type="ECO:0000256" key="8">
    <source>
        <dbReference type="RuleBase" id="RU003802"/>
    </source>
</evidence>
<comment type="caution">
    <text evidence="9">The sequence shown here is derived from an EMBL/GenBank/DDBJ whole genome shotgun (WGS) entry which is preliminary data.</text>
</comment>
<keyword evidence="10" id="KW-1185">Reference proteome</keyword>
<dbReference type="PANTHER" id="PTHR11579:SF0">
    <property type="entry name" value="PROTEIN-L-ISOASPARTATE(D-ASPARTATE) O-METHYLTRANSFERASE"/>
    <property type="match status" value="1"/>
</dbReference>
<dbReference type="CDD" id="cd02440">
    <property type="entry name" value="AdoMet_MTases"/>
    <property type="match status" value="1"/>
</dbReference>
<evidence type="ECO:0000313" key="10">
    <source>
        <dbReference type="Proteomes" id="UP000242188"/>
    </source>
</evidence>
<evidence type="ECO:0000256" key="7">
    <source>
        <dbReference type="ARBA" id="ARBA00035815"/>
    </source>
</evidence>
<dbReference type="EMBL" id="NEDP02005582">
    <property type="protein sequence ID" value="OWF37756.1"/>
    <property type="molecule type" value="Genomic_DNA"/>
</dbReference>
<name>A0A210PMV5_MIZYE</name>
<gene>
    <name evidence="9" type="ORF">KP79_PYT09997</name>
</gene>
<comment type="catalytic activity">
    <reaction evidence="7">
        <text>[protein]-L-isoaspartate + S-adenosyl-L-methionine = [protein]-L-isoaspartate alpha-methyl ester + S-adenosyl-L-homocysteine</text>
        <dbReference type="Rhea" id="RHEA:12705"/>
        <dbReference type="Rhea" id="RHEA-COMP:12143"/>
        <dbReference type="Rhea" id="RHEA-COMP:12144"/>
        <dbReference type="ChEBI" id="CHEBI:57856"/>
        <dbReference type="ChEBI" id="CHEBI:59789"/>
        <dbReference type="ChEBI" id="CHEBI:90596"/>
        <dbReference type="ChEBI" id="CHEBI:90598"/>
        <dbReference type="EC" id="2.1.1.77"/>
    </reaction>
    <physiologicalReaction direction="left-to-right" evidence="7">
        <dbReference type="Rhea" id="RHEA:12706"/>
    </physiologicalReaction>
</comment>
<evidence type="ECO:0000256" key="4">
    <source>
        <dbReference type="ARBA" id="ARBA00022603"/>
    </source>
</evidence>
<proteinExistence type="inferred from homology"/>
<dbReference type="AlphaFoldDB" id="A0A210PMV5"/>
<reference evidence="9 10" key="1">
    <citation type="journal article" date="2017" name="Nat. Ecol. Evol.">
        <title>Scallop genome provides insights into evolution of bilaterian karyotype and development.</title>
        <authorList>
            <person name="Wang S."/>
            <person name="Zhang J."/>
            <person name="Jiao W."/>
            <person name="Li J."/>
            <person name="Xun X."/>
            <person name="Sun Y."/>
            <person name="Guo X."/>
            <person name="Huan P."/>
            <person name="Dong B."/>
            <person name="Zhang L."/>
            <person name="Hu X."/>
            <person name="Sun X."/>
            <person name="Wang J."/>
            <person name="Zhao C."/>
            <person name="Wang Y."/>
            <person name="Wang D."/>
            <person name="Huang X."/>
            <person name="Wang R."/>
            <person name="Lv J."/>
            <person name="Li Y."/>
            <person name="Zhang Z."/>
            <person name="Liu B."/>
            <person name="Lu W."/>
            <person name="Hui Y."/>
            <person name="Liang J."/>
            <person name="Zhou Z."/>
            <person name="Hou R."/>
            <person name="Li X."/>
            <person name="Liu Y."/>
            <person name="Li H."/>
            <person name="Ning X."/>
            <person name="Lin Y."/>
            <person name="Zhao L."/>
            <person name="Xing Q."/>
            <person name="Dou J."/>
            <person name="Li Y."/>
            <person name="Mao J."/>
            <person name="Guo H."/>
            <person name="Dou H."/>
            <person name="Li T."/>
            <person name="Mu C."/>
            <person name="Jiang W."/>
            <person name="Fu Q."/>
            <person name="Fu X."/>
            <person name="Miao Y."/>
            <person name="Liu J."/>
            <person name="Yu Q."/>
            <person name="Li R."/>
            <person name="Liao H."/>
            <person name="Li X."/>
            <person name="Kong Y."/>
            <person name="Jiang Z."/>
            <person name="Chourrout D."/>
            <person name="Li R."/>
            <person name="Bao Z."/>
        </authorList>
    </citation>
    <scope>NUCLEOTIDE SEQUENCE [LARGE SCALE GENOMIC DNA]</scope>
    <source>
        <strain evidence="9 10">PY_sf001</strain>
    </source>
</reference>
<dbReference type="NCBIfam" id="TIGR00080">
    <property type="entry name" value="pimt"/>
    <property type="match status" value="1"/>
</dbReference>
<dbReference type="GO" id="GO:0005737">
    <property type="term" value="C:cytoplasm"/>
    <property type="evidence" value="ECO:0007669"/>
    <property type="project" value="UniProtKB-SubCell"/>
</dbReference>
<sequence>MVLQRLVAKSFRNLCFFVGLVSRQVVATMAWRSSGNTNANLVENLRLNGILKSDRVVQAMLQVDRQNYVKNPMSAYADSPQSIGFSVTISAPHMHAHALELLSDHLKEGSVALDVGSGSGYLTACMALMVGKTGLAVGIDHMDQLVSMSVENVKKDPAIGQLLETGQMKLVSGDGRQGYIDAGPYDAIHVGAAAPKLPQALVDQLKPGGRLIIPVGEHQQHLQQIDKMADGTVQKQNLMGVIYVPLTSKDKQWPRSTTDEL</sequence>
<evidence type="ECO:0000256" key="3">
    <source>
        <dbReference type="ARBA" id="ARBA00022490"/>
    </source>
</evidence>
<organism evidence="9 10">
    <name type="scientific">Mizuhopecten yessoensis</name>
    <name type="common">Japanese scallop</name>
    <name type="synonym">Patinopecten yessoensis</name>
    <dbReference type="NCBI Taxonomy" id="6573"/>
    <lineage>
        <taxon>Eukaryota</taxon>
        <taxon>Metazoa</taxon>
        <taxon>Spiralia</taxon>
        <taxon>Lophotrochozoa</taxon>
        <taxon>Mollusca</taxon>
        <taxon>Bivalvia</taxon>
        <taxon>Autobranchia</taxon>
        <taxon>Pteriomorphia</taxon>
        <taxon>Pectinida</taxon>
        <taxon>Pectinoidea</taxon>
        <taxon>Pectinidae</taxon>
        <taxon>Mizuhopecten</taxon>
    </lineage>
</organism>
<dbReference type="FunFam" id="3.40.50.150:FF:000027">
    <property type="entry name" value="Protein-L-isoaspartate O-methyltransferase"/>
    <property type="match status" value="1"/>
</dbReference>
<dbReference type="GO" id="GO:0004719">
    <property type="term" value="F:protein-L-isoaspartate (D-aspartate) O-methyltransferase activity"/>
    <property type="evidence" value="ECO:0007669"/>
    <property type="project" value="UniProtKB-UniRule"/>
</dbReference>
<keyword evidence="6 8" id="KW-0949">S-adenosyl-L-methionine</keyword>
<dbReference type="Gene3D" id="3.40.50.150">
    <property type="entry name" value="Vaccinia Virus protein VP39"/>
    <property type="match status" value="1"/>
</dbReference>
<dbReference type="STRING" id="6573.A0A210PMV5"/>
<dbReference type="InterPro" id="IPR000682">
    <property type="entry name" value="PCMT"/>
</dbReference>
<keyword evidence="5 8" id="KW-0808">Transferase</keyword>
<dbReference type="PROSITE" id="PS01279">
    <property type="entry name" value="PCMT"/>
    <property type="match status" value="1"/>
</dbReference>
<dbReference type="InterPro" id="IPR029063">
    <property type="entry name" value="SAM-dependent_MTases_sf"/>
</dbReference>
<evidence type="ECO:0000256" key="5">
    <source>
        <dbReference type="ARBA" id="ARBA00022679"/>
    </source>
</evidence>
<dbReference type="OrthoDB" id="73890at2759"/>
<accession>A0A210PMV5</accession>
<dbReference type="EC" id="2.1.1.77" evidence="8"/>
<protein>
    <recommendedName>
        <fullName evidence="8">Protein-L-isoaspartate O-methyltransferase</fullName>
        <ecNumber evidence="8">2.1.1.77</ecNumber>
    </recommendedName>
</protein>
<evidence type="ECO:0000256" key="6">
    <source>
        <dbReference type="ARBA" id="ARBA00022691"/>
    </source>
</evidence>
<comment type="similarity">
    <text evidence="2 8">Belongs to the methyltransferase superfamily. L-isoaspartyl/D-aspartyl protein methyltransferase family.</text>
</comment>
<keyword evidence="4 8" id="KW-0489">Methyltransferase</keyword>
<dbReference type="PANTHER" id="PTHR11579">
    <property type="entry name" value="PROTEIN-L-ISOASPARTATE O-METHYLTRANSFERASE"/>
    <property type="match status" value="1"/>
</dbReference>
<comment type="subcellular location">
    <subcellularLocation>
        <location evidence="1">Cytoplasm</location>
    </subcellularLocation>
</comment>
<dbReference type="GO" id="GO:0032259">
    <property type="term" value="P:methylation"/>
    <property type="evidence" value="ECO:0007669"/>
    <property type="project" value="UniProtKB-KW"/>
</dbReference>